<dbReference type="AlphaFoldDB" id="A0AAN9BSQ8"/>
<organism evidence="2 3">
    <name type="scientific">Littorina saxatilis</name>
    <dbReference type="NCBI Taxonomy" id="31220"/>
    <lineage>
        <taxon>Eukaryota</taxon>
        <taxon>Metazoa</taxon>
        <taxon>Spiralia</taxon>
        <taxon>Lophotrochozoa</taxon>
        <taxon>Mollusca</taxon>
        <taxon>Gastropoda</taxon>
        <taxon>Caenogastropoda</taxon>
        <taxon>Littorinimorpha</taxon>
        <taxon>Littorinoidea</taxon>
        <taxon>Littorinidae</taxon>
        <taxon>Littorina</taxon>
    </lineage>
</organism>
<reference evidence="2 3" key="1">
    <citation type="submission" date="2024-02" db="EMBL/GenBank/DDBJ databases">
        <title>Chromosome-scale genome assembly of the rough periwinkle Littorina saxatilis.</title>
        <authorList>
            <person name="De Jode A."/>
            <person name="Faria R."/>
            <person name="Formenti G."/>
            <person name="Sims Y."/>
            <person name="Smith T.P."/>
            <person name="Tracey A."/>
            <person name="Wood J.M.D."/>
            <person name="Zagrodzka Z.B."/>
            <person name="Johannesson K."/>
            <person name="Butlin R.K."/>
            <person name="Leder E.H."/>
        </authorList>
    </citation>
    <scope>NUCLEOTIDE SEQUENCE [LARGE SCALE GENOMIC DNA]</scope>
    <source>
        <strain evidence="2">Snail1</strain>
        <tissue evidence="2">Muscle</tissue>
    </source>
</reference>
<dbReference type="GO" id="GO:0046785">
    <property type="term" value="P:microtubule polymerization"/>
    <property type="evidence" value="ECO:0007669"/>
    <property type="project" value="InterPro"/>
</dbReference>
<dbReference type="EMBL" id="JBAMIC010000002">
    <property type="protein sequence ID" value="KAK7111821.1"/>
    <property type="molecule type" value="Genomic_DNA"/>
</dbReference>
<evidence type="ECO:0000313" key="3">
    <source>
        <dbReference type="Proteomes" id="UP001374579"/>
    </source>
</evidence>
<dbReference type="PANTHER" id="PTHR12932:SF9">
    <property type="entry name" value="TUBULIN POLYMERIZATION-PROMOTING PROTEIN HOMOLOG"/>
    <property type="match status" value="1"/>
</dbReference>
<protein>
    <recommendedName>
        <fullName evidence="4">Tubulin polymerization-promoting protein family member 3</fullName>
    </recommendedName>
</protein>
<accession>A0AAN9BSQ8</accession>
<evidence type="ECO:0008006" key="4">
    <source>
        <dbReference type="Google" id="ProtNLM"/>
    </source>
</evidence>
<dbReference type="GO" id="GO:0032273">
    <property type="term" value="P:positive regulation of protein polymerization"/>
    <property type="evidence" value="ECO:0007669"/>
    <property type="project" value="TreeGrafter"/>
</dbReference>
<feature type="region of interest" description="Disordered" evidence="1">
    <location>
        <begin position="144"/>
        <end position="185"/>
    </location>
</feature>
<dbReference type="PANTHER" id="PTHR12932">
    <property type="entry name" value="P25 ALPHA-RELATED"/>
    <property type="match status" value="1"/>
</dbReference>
<comment type="caution">
    <text evidence="2">The sequence shown here is derived from an EMBL/GenBank/DDBJ whole genome shotgun (WGS) entry which is preliminary data.</text>
</comment>
<dbReference type="Pfam" id="PF05517">
    <property type="entry name" value="p25-alpha"/>
    <property type="match status" value="1"/>
</dbReference>
<evidence type="ECO:0000313" key="2">
    <source>
        <dbReference type="EMBL" id="KAK7111821.1"/>
    </source>
</evidence>
<dbReference type="Proteomes" id="UP001374579">
    <property type="component" value="Unassembled WGS sequence"/>
</dbReference>
<evidence type="ECO:0000256" key="1">
    <source>
        <dbReference type="SAM" id="MobiDB-lite"/>
    </source>
</evidence>
<proteinExistence type="predicted"/>
<keyword evidence="3" id="KW-1185">Reference proteome</keyword>
<feature type="compositionally biased region" description="Basic and acidic residues" evidence="1">
    <location>
        <begin position="146"/>
        <end position="166"/>
    </location>
</feature>
<gene>
    <name evidence="2" type="ORF">V1264_011389</name>
</gene>
<sequence>MASSEDVHDADCCEFFKLNVEKELAKKLGPKDKVEGKNTTVRKILKDGLGEKPDVISFCEASSMSKHQDRATKKITAEKFVKLVLPDIAMFKTKTKSVDDPKAVAELAKIKKKLSDKLKEMQSDTGKGKSAAVVDRLTDTSKYTGAHKERFDKSGKGKGIDGREEQVDSSGYVGNYKGAGTFEKK</sequence>
<dbReference type="GO" id="GO:0015631">
    <property type="term" value="F:tubulin binding"/>
    <property type="evidence" value="ECO:0007669"/>
    <property type="project" value="InterPro"/>
</dbReference>
<dbReference type="GO" id="GO:0005874">
    <property type="term" value="C:microtubule"/>
    <property type="evidence" value="ECO:0007669"/>
    <property type="project" value="TreeGrafter"/>
</dbReference>
<name>A0AAN9BSQ8_9CAEN</name>
<dbReference type="InterPro" id="IPR008907">
    <property type="entry name" value="TPP/p25"/>
</dbReference>
<dbReference type="GO" id="GO:0001578">
    <property type="term" value="P:microtubule bundle formation"/>
    <property type="evidence" value="ECO:0007669"/>
    <property type="project" value="TreeGrafter"/>
</dbReference>